<evidence type="ECO:0000256" key="7">
    <source>
        <dbReference type="ARBA" id="ARBA00023136"/>
    </source>
</evidence>
<dbReference type="PANTHER" id="PTHR43357">
    <property type="entry name" value="INNER MEMBRANE ABC TRANSPORTER PERMEASE PROTEIN YDCV"/>
    <property type="match status" value="1"/>
</dbReference>
<dbReference type="InterPro" id="IPR000515">
    <property type="entry name" value="MetI-like"/>
</dbReference>
<comment type="subcellular location">
    <subcellularLocation>
        <location evidence="1">Cell inner membrane</location>
        <topology evidence="1">Multi-pass membrane protein</topology>
    </subcellularLocation>
    <subcellularLocation>
        <location evidence="8">Cell membrane</location>
        <topology evidence="8">Multi-pass membrane protein</topology>
    </subcellularLocation>
</comment>
<dbReference type="PANTHER" id="PTHR43357:SF4">
    <property type="entry name" value="INNER MEMBRANE ABC TRANSPORTER PERMEASE PROTEIN YDCV"/>
    <property type="match status" value="1"/>
</dbReference>
<evidence type="ECO:0000256" key="3">
    <source>
        <dbReference type="ARBA" id="ARBA00022475"/>
    </source>
</evidence>
<feature type="transmembrane region" description="Helical" evidence="8">
    <location>
        <begin position="232"/>
        <end position="253"/>
    </location>
</feature>
<dbReference type="Gene3D" id="1.10.3720.10">
    <property type="entry name" value="MetI-like"/>
    <property type="match status" value="1"/>
</dbReference>
<organism evidence="10 11">
    <name type="scientific">Paenibacillus azoreducens</name>
    <dbReference type="NCBI Taxonomy" id="116718"/>
    <lineage>
        <taxon>Bacteria</taxon>
        <taxon>Bacillati</taxon>
        <taxon>Bacillota</taxon>
        <taxon>Bacilli</taxon>
        <taxon>Bacillales</taxon>
        <taxon>Paenibacillaceae</taxon>
        <taxon>Paenibacillus</taxon>
    </lineage>
</organism>
<evidence type="ECO:0000256" key="1">
    <source>
        <dbReference type="ARBA" id="ARBA00004429"/>
    </source>
</evidence>
<evidence type="ECO:0000256" key="8">
    <source>
        <dbReference type="RuleBase" id="RU363032"/>
    </source>
</evidence>
<keyword evidence="5 8" id="KW-0812">Transmembrane</keyword>
<protein>
    <submittedName>
        <fullName evidence="10">ABC transporter permease</fullName>
    </submittedName>
</protein>
<keyword evidence="2 8" id="KW-0813">Transport</keyword>
<evidence type="ECO:0000313" key="10">
    <source>
        <dbReference type="EMBL" id="GIO46968.1"/>
    </source>
</evidence>
<feature type="transmembrane region" description="Helical" evidence="8">
    <location>
        <begin position="66"/>
        <end position="91"/>
    </location>
</feature>
<evidence type="ECO:0000259" key="9">
    <source>
        <dbReference type="PROSITE" id="PS50928"/>
    </source>
</evidence>
<dbReference type="InterPro" id="IPR035906">
    <property type="entry name" value="MetI-like_sf"/>
</dbReference>
<gene>
    <name evidence="10" type="ORF">J34TS1_17330</name>
</gene>
<keyword evidence="6 8" id="KW-1133">Transmembrane helix</keyword>
<evidence type="ECO:0000313" key="11">
    <source>
        <dbReference type="Proteomes" id="UP000682811"/>
    </source>
</evidence>
<evidence type="ECO:0000256" key="6">
    <source>
        <dbReference type="ARBA" id="ARBA00022989"/>
    </source>
</evidence>
<comment type="caution">
    <text evidence="10">The sequence shown here is derived from an EMBL/GenBank/DDBJ whole genome shotgun (WGS) entry which is preliminary data.</text>
</comment>
<dbReference type="SUPFAM" id="SSF161098">
    <property type="entry name" value="MetI-like"/>
    <property type="match status" value="1"/>
</dbReference>
<evidence type="ECO:0000256" key="5">
    <source>
        <dbReference type="ARBA" id="ARBA00022692"/>
    </source>
</evidence>
<accession>A0A919YD13</accession>
<dbReference type="Pfam" id="PF00528">
    <property type="entry name" value="BPD_transp_1"/>
    <property type="match status" value="1"/>
</dbReference>
<name>A0A919YD13_9BACL</name>
<dbReference type="PROSITE" id="PS50928">
    <property type="entry name" value="ABC_TM1"/>
    <property type="match status" value="1"/>
</dbReference>
<dbReference type="AlphaFoldDB" id="A0A919YD13"/>
<dbReference type="GO" id="GO:0055085">
    <property type="term" value="P:transmembrane transport"/>
    <property type="evidence" value="ECO:0007669"/>
    <property type="project" value="InterPro"/>
</dbReference>
<sequence>MKNKKWLSLLIVSATLIYLVLPLAATFMYSIAKEWSHTVLPISYTLDWYKELFTDLRFLSAVGRTLTVSVIALVASVVTMSVTVFVVYMYLPKLERYLQAITMIPFAVPGVVAAVGLIKVYSSGPIVLSGTIWILVGAYYVLIIPYMYQGIRNSLRTIDARRLMEAAEILGASKMKAFSRIIVPNIMNGIIISALLSFSILIGEFVMANFLVGGSYETIQMYLMRRLNENGHLSSAIVIAYFVIVLMISWLMLKLGTRFNQKEVNKENAA</sequence>
<reference evidence="10 11" key="1">
    <citation type="submission" date="2021-03" db="EMBL/GenBank/DDBJ databases">
        <title>Antimicrobial resistance genes in bacteria isolated from Japanese honey, and their potential for conferring macrolide and lincosamide resistance in the American foulbrood pathogen Paenibacillus larvae.</title>
        <authorList>
            <person name="Okamoto M."/>
            <person name="Kumagai M."/>
            <person name="Kanamori H."/>
            <person name="Takamatsu D."/>
        </authorList>
    </citation>
    <scope>NUCLEOTIDE SEQUENCE [LARGE SCALE GENOMIC DNA]</scope>
    <source>
        <strain evidence="10 11">J34TS1</strain>
    </source>
</reference>
<feature type="transmembrane region" description="Helical" evidence="8">
    <location>
        <begin position="7"/>
        <end position="31"/>
    </location>
</feature>
<dbReference type="CDD" id="cd06261">
    <property type="entry name" value="TM_PBP2"/>
    <property type="match status" value="1"/>
</dbReference>
<feature type="transmembrane region" description="Helical" evidence="8">
    <location>
        <begin position="186"/>
        <end position="212"/>
    </location>
</feature>
<dbReference type="EMBL" id="BORT01000006">
    <property type="protein sequence ID" value="GIO46968.1"/>
    <property type="molecule type" value="Genomic_DNA"/>
</dbReference>
<dbReference type="Proteomes" id="UP000682811">
    <property type="component" value="Unassembled WGS sequence"/>
</dbReference>
<keyword evidence="7 8" id="KW-0472">Membrane</keyword>
<evidence type="ECO:0000256" key="2">
    <source>
        <dbReference type="ARBA" id="ARBA00022448"/>
    </source>
</evidence>
<dbReference type="GO" id="GO:0005886">
    <property type="term" value="C:plasma membrane"/>
    <property type="evidence" value="ECO:0007669"/>
    <property type="project" value="UniProtKB-SubCell"/>
</dbReference>
<proteinExistence type="inferred from homology"/>
<keyword evidence="11" id="KW-1185">Reference proteome</keyword>
<feature type="domain" description="ABC transmembrane type-1" evidence="9">
    <location>
        <begin position="62"/>
        <end position="252"/>
    </location>
</feature>
<feature type="transmembrane region" description="Helical" evidence="8">
    <location>
        <begin position="103"/>
        <end position="121"/>
    </location>
</feature>
<evidence type="ECO:0000256" key="4">
    <source>
        <dbReference type="ARBA" id="ARBA00022519"/>
    </source>
</evidence>
<keyword evidence="3" id="KW-1003">Cell membrane</keyword>
<keyword evidence="4" id="KW-0997">Cell inner membrane</keyword>
<dbReference type="RefSeq" id="WP_212977911.1">
    <property type="nucleotide sequence ID" value="NZ_AP025343.1"/>
</dbReference>
<feature type="transmembrane region" description="Helical" evidence="8">
    <location>
        <begin position="127"/>
        <end position="148"/>
    </location>
</feature>
<comment type="similarity">
    <text evidence="8">Belongs to the binding-protein-dependent transport system permease family.</text>
</comment>